<dbReference type="CDD" id="cd00267">
    <property type="entry name" value="ABC_ATPase"/>
    <property type="match status" value="1"/>
</dbReference>
<accession>A0A934S8D0</accession>
<dbReference type="Gene3D" id="3.40.50.300">
    <property type="entry name" value="P-loop containing nucleotide triphosphate hydrolases"/>
    <property type="match status" value="1"/>
</dbReference>
<dbReference type="AlphaFoldDB" id="A0A934S8D0"/>
<feature type="domain" description="IstB-like ATP-binding" evidence="1">
    <location>
        <begin position="84"/>
        <end position="207"/>
    </location>
</feature>
<dbReference type="EMBL" id="JAENIJ010000067">
    <property type="protein sequence ID" value="MBK1884636.1"/>
    <property type="molecule type" value="Genomic_DNA"/>
</dbReference>
<comment type="caution">
    <text evidence="2">The sequence shown here is derived from an EMBL/GenBank/DDBJ whole genome shotgun (WGS) entry which is preliminary data.</text>
</comment>
<evidence type="ECO:0000313" key="2">
    <source>
        <dbReference type="EMBL" id="MBK1884636.1"/>
    </source>
</evidence>
<dbReference type="Proteomes" id="UP000603141">
    <property type="component" value="Unassembled WGS sequence"/>
</dbReference>
<protein>
    <submittedName>
        <fullName evidence="2">ATP-binding protein</fullName>
    </submittedName>
</protein>
<keyword evidence="2" id="KW-0547">Nucleotide-binding</keyword>
<keyword evidence="3" id="KW-1185">Reference proteome</keyword>
<sequence length="236" mass="26579">MKRNQNVHTPEEFTEQIGRSLDALIAAAPDGPEEPEATQEEITAVKQCHGWGARYCPSHQNLHGAEWLRTFDEARGAVAKGGIVVFVGNRGPGKTQMAAEIARGCQYPHDAAEWNGVRPVANRTALYRRAIDIFLDLRDANRSGSKTSEKQVLENLARVGLLVIDEFQDRGESDWENRMVTNLIDKRYAAERPTILIANYTRAEMAKAISASVRDRMHENGKSFEFNWPSYRRVLL</sequence>
<proteinExistence type="predicted"/>
<dbReference type="Pfam" id="PF01695">
    <property type="entry name" value="IstB_IS21"/>
    <property type="match status" value="1"/>
</dbReference>
<dbReference type="GO" id="GO:0005524">
    <property type="term" value="F:ATP binding"/>
    <property type="evidence" value="ECO:0007669"/>
    <property type="project" value="UniProtKB-KW"/>
</dbReference>
<reference evidence="2" key="1">
    <citation type="submission" date="2021-01" db="EMBL/GenBank/DDBJ databases">
        <title>Modified the classification status of verrucomicrobia.</title>
        <authorList>
            <person name="Feng X."/>
        </authorList>
    </citation>
    <scope>NUCLEOTIDE SEQUENCE</scope>
    <source>
        <strain evidence="2">KCTC 22041</strain>
    </source>
</reference>
<gene>
    <name evidence="2" type="ORF">JIN85_19625</name>
</gene>
<dbReference type="InterPro" id="IPR002611">
    <property type="entry name" value="IstB_ATP-bd"/>
</dbReference>
<evidence type="ECO:0000313" key="3">
    <source>
        <dbReference type="Proteomes" id="UP000603141"/>
    </source>
</evidence>
<dbReference type="InterPro" id="IPR027417">
    <property type="entry name" value="P-loop_NTPase"/>
</dbReference>
<dbReference type="RefSeq" id="WP_200274017.1">
    <property type="nucleotide sequence ID" value="NZ_JAENIJ010000067.1"/>
</dbReference>
<name>A0A934S8D0_9BACT</name>
<evidence type="ECO:0000259" key="1">
    <source>
        <dbReference type="Pfam" id="PF01695"/>
    </source>
</evidence>
<organism evidence="2 3">
    <name type="scientific">Luteolibacter pohnpeiensis</name>
    <dbReference type="NCBI Taxonomy" id="454153"/>
    <lineage>
        <taxon>Bacteria</taxon>
        <taxon>Pseudomonadati</taxon>
        <taxon>Verrucomicrobiota</taxon>
        <taxon>Verrucomicrobiia</taxon>
        <taxon>Verrucomicrobiales</taxon>
        <taxon>Verrucomicrobiaceae</taxon>
        <taxon>Luteolibacter</taxon>
    </lineage>
</organism>
<keyword evidence="2" id="KW-0067">ATP-binding</keyword>
<dbReference type="SUPFAM" id="SSF52540">
    <property type="entry name" value="P-loop containing nucleoside triphosphate hydrolases"/>
    <property type="match status" value="1"/>
</dbReference>